<evidence type="ECO:0000256" key="4">
    <source>
        <dbReference type="ARBA" id="ARBA00023080"/>
    </source>
</evidence>
<comment type="caution">
    <text evidence="5">Lacks conserved residue(s) required for the propagation of feature annotation.</text>
</comment>
<dbReference type="NCBIfam" id="TIGR00172">
    <property type="entry name" value="maf"/>
    <property type="match status" value="1"/>
</dbReference>
<keyword evidence="4 5" id="KW-0546">Nucleotide metabolism</keyword>
<dbReference type="EC" id="3.6.1.9" evidence="5"/>
<comment type="cofactor">
    <cofactor evidence="5">
        <name>a divalent metal cation</name>
        <dbReference type="ChEBI" id="CHEBI:60240"/>
    </cofactor>
</comment>
<dbReference type="PANTHER" id="PTHR43213">
    <property type="entry name" value="BIFUNCTIONAL DTTP/UTP PYROPHOSPHATASE/METHYLTRANSFERASE PROTEIN-RELATED"/>
    <property type="match status" value="1"/>
</dbReference>
<dbReference type="Gene3D" id="3.90.950.10">
    <property type="match status" value="1"/>
</dbReference>
<dbReference type="GO" id="GO:0009117">
    <property type="term" value="P:nucleotide metabolic process"/>
    <property type="evidence" value="ECO:0007669"/>
    <property type="project" value="UniProtKB-KW"/>
</dbReference>
<dbReference type="HAMAP" id="MF_00528">
    <property type="entry name" value="Maf"/>
    <property type="match status" value="1"/>
</dbReference>
<evidence type="ECO:0000313" key="6">
    <source>
        <dbReference type="EMBL" id="PZR11044.1"/>
    </source>
</evidence>
<comment type="catalytic activity">
    <reaction evidence="5">
        <text>a 2'-deoxyribonucleoside 5'-triphosphate + H2O = a 2'-deoxyribonucleoside 5'-phosphate + diphosphate + H(+)</text>
        <dbReference type="Rhea" id="RHEA:44644"/>
        <dbReference type="ChEBI" id="CHEBI:15377"/>
        <dbReference type="ChEBI" id="CHEBI:15378"/>
        <dbReference type="ChEBI" id="CHEBI:33019"/>
        <dbReference type="ChEBI" id="CHEBI:61560"/>
        <dbReference type="ChEBI" id="CHEBI:65317"/>
        <dbReference type="EC" id="3.6.1.9"/>
    </reaction>
</comment>
<comment type="catalytic activity">
    <reaction evidence="5">
        <text>a ribonucleoside 5'-triphosphate + H2O = a ribonucleoside 5'-phosphate + diphosphate + H(+)</text>
        <dbReference type="Rhea" id="RHEA:23996"/>
        <dbReference type="ChEBI" id="CHEBI:15377"/>
        <dbReference type="ChEBI" id="CHEBI:15378"/>
        <dbReference type="ChEBI" id="CHEBI:33019"/>
        <dbReference type="ChEBI" id="CHEBI:58043"/>
        <dbReference type="ChEBI" id="CHEBI:61557"/>
        <dbReference type="EC" id="3.6.1.9"/>
    </reaction>
</comment>
<dbReference type="EMBL" id="QFQP01000015">
    <property type="protein sequence ID" value="PZR11044.1"/>
    <property type="molecule type" value="Genomic_DNA"/>
</dbReference>
<proteinExistence type="inferred from homology"/>
<dbReference type="InterPro" id="IPR029001">
    <property type="entry name" value="ITPase-like_fam"/>
</dbReference>
<dbReference type="PANTHER" id="PTHR43213:SF10">
    <property type="entry name" value="7-METHYL-GTP PYROPHOSPHATASE"/>
    <property type="match status" value="1"/>
</dbReference>
<comment type="caution">
    <text evidence="6">The sequence shown here is derived from an EMBL/GenBank/DDBJ whole genome shotgun (WGS) entry which is preliminary data.</text>
</comment>
<dbReference type="PIRSF" id="PIRSF006305">
    <property type="entry name" value="Maf"/>
    <property type="match status" value="1"/>
</dbReference>
<dbReference type="SUPFAM" id="SSF52972">
    <property type="entry name" value="ITPase-like"/>
    <property type="match status" value="1"/>
</dbReference>
<evidence type="ECO:0000256" key="1">
    <source>
        <dbReference type="ARBA" id="ARBA00004496"/>
    </source>
</evidence>
<evidence type="ECO:0000256" key="2">
    <source>
        <dbReference type="ARBA" id="ARBA00022490"/>
    </source>
</evidence>
<reference evidence="6 7" key="1">
    <citation type="submission" date="2017-08" db="EMBL/GenBank/DDBJ databases">
        <title>Infants hospitalized years apart are colonized by the same room-sourced microbial strains.</title>
        <authorList>
            <person name="Brooks B."/>
            <person name="Olm M.R."/>
            <person name="Firek B.A."/>
            <person name="Baker R."/>
            <person name="Thomas B.C."/>
            <person name="Morowitz M.J."/>
            <person name="Banfield J.F."/>
        </authorList>
    </citation>
    <scope>NUCLEOTIDE SEQUENCE [LARGE SCALE GENOMIC DNA]</scope>
    <source>
        <strain evidence="6">S2_003_000_R2_14</strain>
    </source>
</reference>
<accession>A0A2W5V5I5</accession>
<evidence type="ECO:0000313" key="7">
    <source>
        <dbReference type="Proteomes" id="UP000249061"/>
    </source>
</evidence>
<keyword evidence="2 5" id="KW-0963">Cytoplasm</keyword>
<gene>
    <name evidence="6" type="primary">maf</name>
    <name evidence="6" type="ORF">DI536_18050</name>
</gene>
<comment type="function">
    <text evidence="5">Nucleoside triphosphate pyrophosphatase. May have a dual role in cell division arrest and in preventing the incorporation of modified nucleotides into cellular nucleic acids.</text>
</comment>
<dbReference type="Proteomes" id="UP000249061">
    <property type="component" value="Unassembled WGS sequence"/>
</dbReference>
<dbReference type="InterPro" id="IPR003697">
    <property type="entry name" value="Maf-like"/>
</dbReference>
<evidence type="ECO:0000256" key="3">
    <source>
        <dbReference type="ARBA" id="ARBA00022801"/>
    </source>
</evidence>
<protein>
    <recommendedName>
        <fullName evidence="5">Nucleoside triphosphate pyrophosphatase</fullName>
        <ecNumber evidence="5">3.6.1.9</ecNumber>
    </recommendedName>
    <alternativeName>
        <fullName evidence="5">Nucleotide pyrophosphatase</fullName>
        <shortName evidence="5">Nucleotide PPase</shortName>
    </alternativeName>
</protein>
<name>A0A2W5V5I5_9BACT</name>
<feature type="active site" description="Proton acceptor" evidence="5">
    <location>
        <position position="69"/>
    </location>
</feature>
<comment type="subcellular location">
    <subcellularLocation>
        <location evidence="1 5">Cytoplasm</location>
    </subcellularLocation>
</comment>
<dbReference type="AlphaFoldDB" id="A0A2W5V5I5"/>
<dbReference type="GO" id="GO:0005737">
    <property type="term" value="C:cytoplasm"/>
    <property type="evidence" value="ECO:0007669"/>
    <property type="project" value="UniProtKB-SubCell"/>
</dbReference>
<dbReference type="GO" id="GO:0047429">
    <property type="term" value="F:nucleoside triphosphate diphosphatase activity"/>
    <property type="evidence" value="ECO:0007669"/>
    <property type="project" value="UniProtKB-EC"/>
</dbReference>
<dbReference type="CDD" id="cd00555">
    <property type="entry name" value="Maf"/>
    <property type="match status" value="1"/>
</dbReference>
<keyword evidence="3 5" id="KW-0378">Hydrolase</keyword>
<sequence>MSELILASTSPARRALMTSLGLPFRAEAPGVDEHVATTVSVEDMVLQLAERKARAVLARFPNALIIGSDQLVSLDGHALGKPADAVAARAQLASLRGRTHEILTAVCVVSREFFALEVDVAKLSVWSLTDDELDGYVATNEWQGCAGGYRVEARGQALFERIDGDRTSIQGLPMLRLTRMLRGAGVRLFA</sequence>
<evidence type="ECO:0000256" key="5">
    <source>
        <dbReference type="HAMAP-Rule" id="MF_00528"/>
    </source>
</evidence>
<comment type="similarity">
    <text evidence="5">Belongs to the Maf family.</text>
</comment>
<organism evidence="6 7">
    <name type="scientific">Archangium gephyra</name>
    <dbReference type="NCBI Taxonomy" id="48"/>
    <lineage>
        <taxon>Bacteria</taxon>
        <taxon>Pseudomonadati</taxon>
        <taxon>Myxococcota</taxon>
        <taxon>Myxococcia</taxon>
        <taxon>Myxococcales</taxon>
        <taxon>Cystobacterineae</taxon>
        <taxon>Archangiaceae</taxon>
        <taxon>Archangium</taxon>
    </lineage>
</organism>
<dbReference type="Pfam" id="PF02545">
    <property type="entry name" value="Maf"/>
    <property type="match status" value="1"/>
</dbReference>